<evidence type="ECO:0000256" key="6">
    <source>
        <dbReference type="ARBA" id="ARBA00023145"/>
    </source>
</evidence>
<dbReference type="Gene3D" id="2.40.10.10">
    <property type="entry name" value="Trypsin-like serine proteases"/>
    <property type="match status" value="2"/>
</dbReference>
<feature type="domain" description="Peptidase S1" evidence="10">
    <location>
        <begin position="39"/>
        <end position="268"/>
    </location>
</feature>
<feature type="chain" id="PRO_5005535397" evidence="9">
    <location>
        <begin position="17"/>
        <end position="271"/>
    </location>
</feature>
<evidence type="ECO:0000256" key="2">
    <source>
        <dbReference type="ARBA" id="ARBA00022670"/>
    </source>
</evidence>
<dbReference type="AlphaFoldDB" id="A0A0L0BXI7"/>
<evidence type="ECO:0000256" key="8">
    <source>
        <dbReference type="RuleBase" id="RU363034"/>
    </source>
</evidence>
<evidence type="ECO:0000313" key="12">
    <source>
        <dbReference type="Proteomes" id="UP000037069"/>
    </source>
</evidence>
<keyword evidence="7" id="KW-1015">Disulfide bond</keyword>
<protein>
    <submittedName>
        <fullName evidence="11">Serine proteases 1/2</fullName>
    </submittedName>
</protein>
<dbReference type="Pfam" id="PF00089">
    <property type="entry name" value="Trypsin"/>
    <property type="match status" value="1"/>
</dbReference>
<comment type="caution">
    <text evidence="11">The sequence shown here is derived from an EMBL/GenBank/DDBJ whole genome shotgun (WGS) entry which is preliminary data.</text>
</comment>
<evidence type="ECO:0000256" key="9">
    <source>
        <dbReference type="SAM" id="SignalP"/>
    </source>
</evidence>
<name>A0A0L0BXI7_LUCCU</name>
<sequence>MKIFVVLALAFAYVSAASLAGTPIALRDVKGSKDIEGRITNGYEAYPGLIPYQVGLSLYRGYGFSWCGGSLIGKSWVLTAAHCTDRVLSATVYLGSTVRTVAQVTFNIDYSSIIQHSGYNPTTFANDIALIRIPEVTYSNEIQPIRLPAISESYQSYAGSYGTASGWGLAQDNGFIVSVLNYAYLPIITNAECAQTFGSMVTRNTLCVSTPSGTSTCKGDSGGPLVLDSTQELIGVTSFGSLVGCQIGYPAGFVRVTSYLDWIAYHTGISY</sequence>
<evidence type="ECO:0000313" key="11">
    <source>
        <dbReference type="EMBL" id="KNC23969.1"/>
    </source>
</evidence>
<dbReference type="InterPro" id="IPR018114">
    <property type="entry name" value="TRYPSIN_HIS"/>
</dbReference>
<evidence type="ECO:0000256" key="7">
    <source>
        <dbReference type="ARBA" id="ARBA00023157"/>
    </source>
</evidence>
<reference evidence="11 12" key="1">
    <citation type="journal article" date="2015" name="Nat. Commun.">
        <title>Lucilia cuprina genome unlocks parasitic fly biology to underpin future interventions.</title>
        <authorList>
            <person name="Anstead C.A."/>
            <person name="Korhonen P.K."/>
            <person name="Young N.D."/>
            <person name="Hall R.S."/>
            <person name="Jex A.R."/>
            <person name="Murali S.C."/>
            <person name="Hughes D.S."/>
            <person name="Lee S.F."/>
            <person name="Perry T."/>
            <person name="Stroehlein A.J."/>
            <person name="Ansell B.R."/>
            <person name="Breugelmans B."/>
            <person name="Hofmann A."/>
            <person name="Qu J."/>
            <person name="Dugan S."/>
            <person name="Lee S.L."/>
            <person name="Chao H."/>
            <person name="Dinh H."/>
            <person name="Han Y."/>
            <person name="Doddapaneni H.V."/>
            <person name="Worley K.C."/>
            <person name="Muzny D.M."/>
            <person name="Ioannidis P."/>
            <person name="Waterhouse R.M."/>
            <person name="Zdobnov E.M."/>
            <person name="James P.J."/>
            <person name="Bagnall N.H."/>
            <person name="Kotze A.C."/>
            <person name="Gibbs R.A."/>
            <person name="Richards S."/>
            <person name="Batterham P."/>
            <person name="Gasser R.B."/>
        </authorList>
    </citation>
    <scope>NUCLEOTIDE SEQUENCE [LARGE SCALE GENOMIC DNA]</scope>
    <source>
        <strain evidence="11 12">LS</strain>
        <tissue evidence="11">Full body</tissue>
    </source>
</reference>
<accession>A0A0L0BXI7</accession>
<proteinExistence type="inferred from homology"/>
<dbReference type="FunFam" id="2.40.10.10:FF:000025">
    <property type="entry name" value="serine proteases 1/2"/>
    <property type="match status" value="1"/>
</dbReference>
<evidence type="ECO:0000256" key="3">
    <source>
        <dbReference type="ARBA" id="ARBA00022729"/>
    </source>
</evidence>
<dbReference type="PROSITE" id="PS50240">
    <property type="entry name" value="TRYPSIN_DOM"/>
    <property type="match status" value="1"/>
</dbReference>
<dbReference type="InterPro" id="IPR043504">
    <property type="entry name" value="Peptidase_S1_PA_chymotrypsin"/>
</dbReference>
<dbReference type="PRINTS" id="PR00722">
    <property type="entry name" value="CHYMOTRYPSIN"/>
</dbReference>
<dbReference type="Proteomes" id="UP000037069">
    <property type="component" value="Unassembled WGS sequence"/>
</dbReference>
<dbReference type="InterPro" id="IPR001254">
    <property type="entry name" value="Trypsin_dom"/>
</dbReference>
<dbReference type="PROSITE" id="PS00134">
    <property type="entry name" value="TRYPSIN_HIS"/>
    <property type="match status" value="1"/>
</dbReference>
<keyword evidence="3 9" id="KW-0732">Signal</keyword>
<evidence type="ECO:0000259" key="10">
    <source>
        <dbReference type="PROSITE" id="PS50240"/>
    </source>
</evidence>
<dbReference type="GO" id="GO:0006508">
    <property type="term" value="P:proteolysis"/>
    <property type="evidence" value="ECO:0007669"/>
    <property type="project" value="UniProtKB-KW"/>
</dbReference>
<dbReference type="InterPro" id="IPR009003">
    <property type="entry name" value="Peptidase_S1_PA"/>
</dbReference>
<evidence type="ECO:0000256" key="4">
    <source>
        <dbReference type="ARBA" id="ARBA00022801"/>
    </source>
</evidence>
<dbReference type="SUPFAM" id="SSF50494">
    <property type="entry name" value="Trypsin-like serine proteases"/>
    <property type="match status" value="1"/>
</dbReference>
<dbReference type="PROSITE" id="PS00135">
    <property type="entry name" value="TRYPSIN_SER"/>
    <property type="match status" value="1"/>
</dbReference>
<dbReference type="OMA" id="YMEVISN"/>
<dbReference type="FunFam" id="2.40.10.10:FF:000068">
    <property type="entry name" value="transmembrane protease serine 2"/>
    <property type="match status" value="1"/>
</dbReference>
<dbReference type="SMART" id="SM00020">
    <property type="entry name" value="Tryp_SPc"/>
    <property type="match status" value="1"/>
</dbReference>
<keyword evidence="6" id="KW-0865">Zymogen</keyword>
<dbReference type="CDD" id="cd00190">
    <property type="entry name" value="Tryp_SPc"/>
    <property type="match status" value="1"/>
</dbReference>
<dbReference type="InterPro" id="IPR050430">
    <property type="entry name" value="Peptidase_S1"/>
</dbReference>
<dbReference type="EMBL" id="JRES01001279">
    <property type="protein sequence ID" value="KNC23969.1"/>
    <property type="molecule type" value="Genomic_DNA"/>
</dbReference>
<evidence type="ECO:0000256" key="1">
    <source>
        <dbReference type="ARBA" id="ARBA00007664"/>
    </source>
</evidence>
<keyword evidence="5 8" id="KW-0720">Serine protease</keyword>
<dbReference type="PANTHER" id="PTHR24276:SF98">
    <property type="entry name" value="FI18310P1-RELATED"/>
    <property type="match status" value="1"/>
</dbReference>
<keyword evidence="2 8" id="KW-0645">Protease</keyword>
<gene>
    <name evidence="11" type="ORF">FF38_07431</name>
</gene>
<dbReference type="InterPro" id="IPR033116">
    <property type="entry name" value="TRYPSIN_SER"/>
</dbReference>
<keyword evidence="12" id="KW-1185">Reference proteome</keyword>
<dbReference type="GO" id="GO:0004252">
    <property type="term" value="F:serine-type endopeptidase activity"/>
    <property type="evidence" value="ECO:0007669"/>
    <property type="project" value="InterPro"/>
</dbReference>
<feature type="signal peptide" evidence="9">
    <location>
        <begin position="1"/>
        <end position="16"/>
    </location>
</feature>
<dbReference type="PANTHER" id="PTHR24276">
    <property type="entry name" value="POLYSERASE-RELATED"/>
    <property type="match status" value="1"/>
</dbReference>
<evidence type="ECO:0000256" key="5">
    <source>
        <dbReference type="ARBA" id="ARBA00022825"/>
    </source>
</evidence>
<keyword evidence="4 8" id="KW-0378">Hydrolase</keyword>
<comment type="similarity">
    <text evidence="1">Belongs to the peptidase S1 family.</text>
</comment>
<organism evidence="11 12">
    <name type="scientific">Lucilia cuprina</name>
    <name type="common">Green bottle fly</name>
    <name type="synonym">Australian sheep blowfly</name>
    <dbReference type="NCBI Taxonomy" id="7375"/>
    <lineage>
        <taxon>Eukaryota</taxon>
        <taxon>Metazoa</taxon>
        <taxon>Ecdysozoa</taxon>
        <taxon>Arthropoda</taxon>
        <taxon>Hexapoda</taxon>
        <taxon>Insecta</taxon>
        <taxon>Pterygota</taxon>
        <taxon>Neoptera</taxon>
        <taxon>Endopterygota</taxon>
        <taxon>Diptera</taxon>
        <taxon>Brachycera</taxon>
        <taxon>Muscomorpha</taxon>
        <taxon>Oestroidea</taxon>
        <taxon>Calliphoridae</taxon>
        <taxon>Luciliinae</taxon>
        <taxon>Lucilia</taxon>
    </lineage>
</organism>
<dbReference type="OrthoDB" id="5565075at2759"/>
<dbReference type="InterPro" id="IPR001314">
    <property type="entry name" value="Peptidase_S1A"/>
</dbReference>